<dbReference type="RefSeq" id="WP_188410693.1">
    <property type="nucleotide sequence ID" value="NZ_BMCP01000004.1"/>
</dbReference>
<keyword evidence="2 4" id="KW-1133">Transmembrane helix</keyword>
<reference evidence="6" key="2">
    <citation type="submission" date="2020-09" db="EMBL/GenBank/DDBJ databases">
        <authorList>
            <person name="Sun Q."/>
            <person name="Sedlacek I."/>
        </authorList>
    </citation>
    <scope>NUCLEOTIDE SEQUENCE</scope>
    <source>
        <strain evidence="6">CCM 7684</strain>
    </source>
</reference>
<evidence type="ECO:0000259" key="5">
    <source>
        <dbReference type="PROSITE" id="PS51503"/>
    </source>
</evidence>
<comment type="caution">
    <text evidence="6">The sequence shown here is derived from an EMBL/GenBank/DDBJ whole genome shotgun (WGS) entry which is preliminary data.</text>
</comment>
<keyword evidence="3 4" id="KW-0472">Membrane</keyword>
<protein>
    <recommendedName>
        <fullName evidence="5">HIG1 domain-containing protein</fullName>
    </recommendedName>
</protein>
<dbReference type="InterPro" id="IPR007667">
    <property type="entry name" value="Hypoxia_induced_domain"/>
</dbReference>
<dbReference type="AlphaFoldDB" id="A0A8J2YKY8"/>
<organism evidence="6 7">
    <name type="scientific">Agaricicola taiwanensis</name>
    <dbReference type="NCBI Taxonomy" id="591372"/>
    <lineage>
        <taxon>Bacteria</taxon>
        <taxon>Pseudomonadati</taxon>
        <taxon>Pseudomonadota</taxon>
        <taxon>Alphaproteobacteria</taxon>
        <taxon>Rhodobacterales</taxon>
        <taxon>Paracoccaceae</taxon>
        <taxon>Agaricicola</taxon>
    </lineage>
</organism>
<feature type="transmembrane region" description="Helical" evidence="4">
    <location>
        <begin position="40"/>
        <end position="61"/>
    </location>
</feature>
<evidence type="ECO:0000256" key="4">
    <source>
        <dbReference type="SAM" id="Phobius"/>
    </source>
</evidence>
<name>A0A8J2YKY8_9RHOB</name>
<dbReference type="EMBL" id="BMCP01000004">
    <property type="protein sequence ID" value="GGE50911.1"/>
    <property type="molecule type" value="Genomic_DNA"/>
</dbReference>
<dbReference type="PROSITE" id="PS51503">
    <property type="entry name" value="HIG1"/>
    <property type="match status" value="1"/>
</dbReference>
<evidence type="ECO:0000313" key="6">
    <source>
        <dbReference type="EMBL" id="GGE50911.1"/>
    </source>
</evidence>
<evidence type="ECO:0000256" key="3">
    <source>
        <dbReference type="ARBA" id="ARBA00023136"/>
    </source>
</evidence>
<dbReference type="NCBIfam" id="NF033233">
    <property type="entry name" value="twin_helix"/>
    <property type="match status" value="1"/>
</dbReference>
<keyword evidence="7" id="KW-1185">Reference proteome</keyword>
<gene>
    <name evidence="6" type="ORF">GCM10007276_29920</name>
</gene>
<evidence type="ECO:0000256" key="1">
    <source>
        <dbReference type="ARBA" id="ARBA00022692"/>
    </source>
</evidence>
<dbReference type="Gene3D" id="6.10.140.1320">
    <property type="match status" value="1"/>
</dbReference>
<keyword evidence="1 4" id="KW-0812">Transmembrane</keyword>
<dbReference type="Pfam" id="PF04588">
    <property type="entry name" value="HIG_1_N"/>
    <property type="match status" value="1"/>
</dbReference>
<feature type="domain" description="HIG1" evidence="5">
    <location>
        <begin position="1"/>
        <end position="65"/>
    </location>
</feature>
<feature type="transmembrane region" description="Helical" evidence="4">
    <location>
        <begin position="6"/>
        <end position="28"/>
    </location>
</feature>
<reference evidence="6" key="1">
    <citation type="journal article" date="2014" name="Int. J. Syst. Evol. Microbiol.">
        <title>Complete genome sequence of Corynebacterium casei LMG S-19264T (=DSM 44701T), isolated from a smear-ripened cheese.</title>
        <authorList>
            <consortium name="US DOE Joint Genome Institute (JGI-PGF)"/>
            <person name="Walter F."/>
            <person name="Albersmeier A."/>
            <person name="Kalinowski J."/>
            <person name="Ruckert C."/>
        </authorList>
    </citation>
    <scope>NUCLEOTIDE SEQUENCE</scope>
    <source>
        <strain evidence="6">CCM 7684</strain>
    </source>
</reference>
<dbReference type="Proteomes" id="UP000602745">
    <property type="component" value="Unassembled WGS sequence"/>
</dbReference>
<evidence type="ECO:0000313" key="7">
    <source>
        <dbReference type="Proteomes" id="UP000602745"/>
    </source>
</evidence>
<accession>A0A8J2YKY8</accession>
<evidence type="ECO:0000256" key="2">
    <source>
        <dbReference type="ARBA" id="ARBA00022989"/>
    </source>
</evidence>
<proteinExistence type="predicted"/>
<sequence length="65" mass="6989">MSFAFYFLIPAAVLAVAGVLLLGLLNMAKGGSPERSQDLMRWRVILQALALFIMLGALYFASSGP</sequence>